<evidence type="ECO:0000313" key="3">
    <source>
        <dbReference type="EMBL" id="GAA0940254.1"/>
    </source>
</evidence>
<dbReference type="Proteomes" id="UP001501578">
    <property type="component" value="Unassembled WGS sequence"/>
</dbReference>
<dbReference type="InterPro" id="IPR052019">
    <property type="entry name" value="F420H2_bilvrd_red/Heme_oxyg"/>
</dbReference>
<dbReference type="InterPro" id="IPR019920">
    <property type="entry name" value="F420-binding_dom_put"/>
</dbReference>
<accession>A0ABN1QB78</accession>
<dbReference type="InterPro" id="IPR011576">
    <property type="entry name" value="Pyridox_Oxase_N"/>
</dbReference>
<comment type="caution">
    <text evidence="3">The sequence shown here is derived from an EMBL/GenBank/DDBJ whole genome shotgun (WGS) entry which is preliminary data.</text>
</comment>
<reference evidence="3 4" key="1">
    <citation type="journal article" date="2019" name="Int. J. Syst. Evol. Microbiol.">
        <title>The Global Catalogue of Microorganisms (GCM) 10K type strain sequencing project: providing services to taxonomists for standard genome sequencing and annotation.</title>
        <authorList>
            <consortium name="The Broad Institute Genomics Platform"/>
            <consortium name="The Broad Institute Genome Sequencing Center for Infectious Disease"/>
            <person name="Wu L."/>
            <person name="Ma J."/>
        </authorList>
    </citation>
    <scope>NUCLEOTIDE SEQUENCE [LARGE SCALE GENOMIC DNA]</scope>
    <source>
        <strain evidence="3 4">JCM 11136</strain>
    </source>
</reference>
<protein>
    <submittedName>
        <fullName evidence="3">TIGR03618 family F420-dependent PPOX class oxidoreductase</fullName>
    </submittedName>
</protein>
<evidence type="ECO:0000259" key="2">
    <source>
        <dbReference type="Pfam" id="PF01243"/>
    </source>
</evidence>
<keyword evidence="4" id="KW-1185">Reference proteome</keyword>
<dbReference type="NCBIfam" id="TIGR03618">
    <property type="entry name" value="Rv1155_F420"/>
    <property type="match status" value="1"/>
</dbReference>
<dbReference type="Gene3D" id="2.30.110.10">
    <property type="entry name" value="Electron Transport, Fmn-binding Protein, Chain A"/>
    <property type="match status" value="1"/>
</dbReference>
<organism evidence="3 4">
    <name type="scientific">Nonomuraea longicatena</name>
    <dbReference type="NCBI Taxonomy" id="83682"/>
    <lineage>
        <taxon>Bacteria</taxon>
        <taxon>Bacillati</taxon>
        <taxon>Actinomycetota</taxon>
        <taxon>Actinomycetes</taxon>
        <taxon>Streptosporangiales</taxon>
        <taxon>Streptosporangiaceae</taxon>
        <taxon>Nonomuraea</taxon>
    </lineage>
</organism>
<dbReference type="PANTHER" id="PTHR35176">
    <property type="entry name" value="HEME OXYGENASE HI_0854-RELATED"/>
    <property type="match status" value="1"/>
</dbReference>
<dbReference type="RefSeq" id="WP_343952586.1">
    <property type="nucleotide sequence ID" value="NZ_BAAAHQ010000027.1"/>
</dbReference>
<gene>
    <name evidence="3" type="ORF">GCM10009560_51460</name>
</gene>
<evidence type="ECO:0000256" key="1">
    <source>
        <dbReference type="ARBA" id="ARBA00023002"/>
    </source>
</evidence>
<dbReference type="EMBL" id="BAAAHQ010000027">
    <property type="protein sequence ID" value="GAA0940254.1"/>
    <property type="molecule type" value="Genomic_DNA"/>
</dbReference>
<proteinExistence type="predicted"/>
<dbReference type="SUPFAM" id="SSF50475">
    <property type="entry name" value="FMN-binding split barrel"/>
    <property type="match status" value="1"/>
</dbReference>
<dbReference type="PANTHER" id="PTHR35176:SF2">
    <property type="entry name" value="F420H(2)-DEPENDENT REDUCTASE RV1155"/>
    <property type="match status" value="1"/>
</dbReference>
<feature type="domain" description="Pyridoxamine 5'-phosphate oxidase N-terminal" evidence="2">
    <location>
        <begin position="4"/>
        <end position="129"/>
    </location>
</feature>
<dbReference type="Pfam" id="PF01243">
    <property type="entry name" value="PNPOx_N"/>
    <property type="match status" value="1"/>
</dbReference>
<evidence type="ECO:0000313" key="4">
    <source>
        <dbReference type="Proteomes" id="UP001501578"/>
    </source>
</evidence>
<sequence>MNLDKARSFLRDNHRAVLLTRHRDGRPQMSPVTVGVDAQGHVVISTRETAAKVRNLRRDPQATLCVFTDGFYGEWIQIEGEAEIVPLPEAMDGLIAYYRDISGEHPDWDEYRAAMISEQRVLVRITPNRAGPDIHG</sequence>
<dbReference type="InterPro" id="IPR012349">
    <property type="entry name" value="Split_barrel_FMN-bd"/>
</dbReference>
<name>A0ABN1QB78_9ACTN</name>
<keyword evidence="1" id="KW-0560">Oxidoreductase</keyword>